<evidence type="ECO:0000313" key="2">
    <source>
        <dbReference type="Proteomes" id="UP000785679"/>
    </source>
</evidence>
<dbReference type="EMBL" id="RRYP01001171">
    <property type="protein sequence ID" value="TNV86313.1"/>
    <property type="molecule type" value="Genomic_DNA"/>
</dbReference>
<accession>A0A8J8T9K1</accession>
<dbReference type="AlphaFoldDB" id="A0A8J8T9K1"/>
<gene>
    <name evidence="1" type="ORF">FGO68_gene12968</name>
</gene>
<protein>
    <submittedName>
        <fullName evidence="1">Uncharacterized protein</fullName>
    </submittedName>
</protein>
<dbReference type="OrthoDB" id="10599567at2759"/>
<dbReference type="Proteomes" id="UP000785679">
    <property type="component" value="Unassembled WGS sequence"/>
</dbReference>
<comment type="caution">
    <text evidence="1">The sequence shown here is derived from an EMBL/GenBank/DDBJ whole genome shotgun (WGS) entry which is preliminary data.</text>
</comment>
<reference evidence="1" key="1">
    <citation type="submission" date="2019-06" db="EMBL/GenBank/DDBJ databases">
        <authorList>
            <person name="Zheng W."/>
        </authorList>
    </citation>
    <scope>NUCLEOTIDE SEQUENCE</scope>
    <source>
        <strain evidence="1">QDHG01</strain>
    </source>
</reference>
<evidence type="ECO:0000313" key="1">
    <source>
        <dbReference type="EMBL" id="TNV86313.1"/>
    </source>
</evidence>
<sequence length="169" mass="18076">MSSPLPRCAHSSLFPNDQVDIYAGVDSEVGDFLNNAGRAVNVDDSLVDAHLESVPGLGTLTARRLTGGDLEDLGRDADGSLGLVALVLRAGNDLSACSFEGLGLSASEGHSDSLDLFVDLLTLDLFLLDVCHYCSVDKFPSLINNKSRHSRVQALLNLMISKIYNRDIS</sequence>
<proteinExistence type="predicted"/>
<name>A0A8J8T9K1_HALGN</name>
<keyword evidence="2" id="KW-1185">Reference proteome</keyword>
<organism evidence="1 2">
    <name type="scientific">Halteria grandinella</name>
    <dbReference type="NCBI Taxonomy" id="5974"/>
    <lineage>
        <taxon>Eukaryota</taxon>
        <taxon>Sar</taxon>
        <taxon>Alveolata</taxon>
        <taxon>Ciliophora</taxon>
        <taxon>Intramacronucleata</taxon>
        <taxon>Spirotrichea</taxon>
        <taxon>Stichotrichia</taxon>
        <taxon>Sporadotrichida</taxon>
        <taxon>Halteriidae</taxon>
        <taxon>Halteria</taxon>
    </lineage>
</organism>